<accession>A0A0P1AEP0</accession>
<dbReference type="AlphaFoldDB" id="A0A0P1AEP0"/>
<keyword evidence="3" id="KW-1185">Reference proteome</keyword>
<protein>
    <submittedName>
        <fullName evidence="2">Uncharacterized protein</fullName>
    </submittedName>
</protein>
<dbReference type="Proteomes" id="UP000054928">
    <property type="component" value="Unassembled WGS sequence"/>
</dbReference>
<dbReference type="EMBL" id="CCYD01000322">
    <property type="protein sequence ID" value="CEG38852.1"/>
    <property type="molecule type" value="Genomic_DNA"/>
</dbReference>
<dbReference type="GeneID" id="36403957"/>
<reference evidence="3" key="1">
    <citation type="submission" date="2014-09" db="EMBL/GenBank/DDBJ databases">
        <authorList>
            <person name="Sharma Rahul"/>
            <person name="Thines Marco"/>
        </authorList>
    </citation>
    <scope>NUCLEOTIDE SEQUENCE [LARGE SCALE GENOMIC DNA]</scope>
</reference>
<evidence type="ECO:0000313" key="3">
    <source>
        <dbReference type="Proteomes" id="UP000054928"/>
    </source>
</evidence>
<evidence type="ECO:0000256" key="1">
    <source>
        <dbReference type="SAM" id="MobiDB-lite"/>
    </source>
</evidence>
<name>A0A0P1AEP0_PLAHL</name>
<evidence type="ECO:0000313" key="2">
    <source>
        <dbReference type="EMBL" id="CEG38852.1"/>
    </source>
</evidence>
<feature type="compositionally biased region" description="Basic residues" evidence="1">
    <location>
        <begin position="91"/>
        <end position="104"/>
    </location>
</feature>
<feature type="compositionally biased region" description="Basic and acidic residues" evidence="1">
    <location>
        <begin position="105"/>
        <end position="121"/>
    </location>
</feature>
<sequence length="171" mass="19572">MAIEQVTQNRAKAAKEAKRTTAMDIEVETSMATSVSKLKEALNDSTSRQRGTDRRNKTAKPHKNKESLHKSLYRRSNFSSSPKCKWNSGRNRSRQVRKATHKAKIKEERQAEKRVEHEKEDPIQVGRSDKRNALALSASRTTREINSYARNLALHKFVPSSIATPLLWIVY</sequence>
<organism evidence="2 3">
    <name type="scientific">Plasmopara halstedii</name>
    <name type="common">Downy mildew of sunflower</name>
    <dbReference type="NCBI Taxonomy" id="4781"/>
    <lineage>
        <taxon>Eukaryota</taxon>
        <taxon>Sar</taxon>
        <taxon>Stramenopiles</taxon>
        <taxon>Oomycota</taxon>
        <taxon>Peronosporomycetes</taxon>
        <taxon>Peronosporales</taxon>
        <taxon>Peronosporaceae</taxon>
        <taxon>Plasmopara</taxon>
    </lineage>
</organism>
<feature type="region of interest" description="Disordered" evidence="1">
    <location>
        <begin position="1"/>
        <end position="20"/>
    </location>
</feature>
<feature type="region of interest" description="Disordered" evidence="1">
    <location>
        <begin position="36"/>
        <end position="121"/>
    </location>
</feature>
<proteinExistence type="predicted"/>
<dbReference type="RefSeq" id="XP_024575221.1">
    <property type="nucleotide sequence ID" value="XM_024724333.1"/>
</dbReference>